<dbReference type="Proteomes" id="UP001164746">
    <property type="component" value="Chromosome 10"/>
</dbReference>
<keyword evidence="1" id="KW-0812">Transmembrane</keyword>
<name>A0ABY7FAP3_MYAAR</name>
<gene>
    <name evidence="2" type="ORF">MAR_032640</name>
</gene>
<evidence type="ECO:0000313" key="3">
    <source>
        <dbReference type="Proteomes" id="UP001164746"/>
    </source>
</evidence>
<reference evidence="2" key="1">
    <citation type="submission" date="2022-11" db="EMBL/GenBank/DDBJ databases">
        <title>Centuries of genome instability and evolution in soft-shell clam transmissible cancer (bioRxiv).</title>
        <authorList>
            <person name="Hart S.F.M."/>
            <person name="Yonemitsu M.A."/>
            <person name="Giersch R.M."/>
            <person name="Beal B.F."/>
            <person name="Arriagada G."/>
            <person name="Davis B.W."/>
            <person name="Ostrander E.A."/>
            <person name="Goff S.P."/>
            <person name="Metzger M.J."/>
        </authorList>
    </citation>
    <scope>NUCLEOTIDE SEQUENCE</scope>
    <source>
        <strain evidence="2">MELC-2E11</strain>
        <tissue evidence="2">Siphon/mantle</tissue>
    </source>
</reference>
<keyword evidence="3" id="KW-1185">Reference proteome</keyword>
<keyword evidence="1" id="KW-1133">Transmembrane helix</keyword>
<organism evidence="2 3">
    <name type="scientific">Mya arenaria</name>
    <name type="common">Soft-shell clam</name>
    <dbReference type="NCBI Taxonomy" id="6604"/>
    <lineage>
        <taxon>Eukaryota</taxon>
        <taxon>Metazoa</taxon>
        <taxon>Spiralia</taxon>
        <taxon>Lophotrochozoa</taxon>
        <taxon>Mollusca</taxon>
        <taxon>Bivalvia</taxon>
        <taxon>Autobranchia</taxon>
        <taxon>Heteroconchia</taxon>
        <taxon>Euheterodonta</taxon>
        <taxon>Imparidentia</taxon>
        <taxon>Neoheterodontei</taxon>
        <taxon>Myida</taxon>
        <taxon>Myoidea</taxon>
        <taxon>Myidae</taxon>
        <taxon>Mya</taxon>
    </lineage>
</organism>
<feature type="non-terminal residue" evidence="2">
    <location>
        <position position="1"/>
    </location>
</feature>
<sequence>FSADRSVGPVIGGTVGGIAVALVVVIVLVVIIRRKYACDCACSFKLAKKEDLCENTNVEKKIET</sequence>
<evidence type="ECO:0000256" key="1">
    <source>
        <dbReference type="SAM" id="Phobius"/>
    </source>
</evidence>
<protein>
    <submittedName>
        <fullName evidence="2">Uncharacterized protein</fullName>
    </submittedName>
</protein>
<evidence type="ECO:0000313" key="2">
    <source>
        <dbReference type="EMBL" id="WAR18046.1"/>
    </source>
</evidence>
<accession>A0ABY7FAP3</accession>
<keyword evidence="1" id="KW-0472">Membrane</keyword>
<dbReference type="EMBL" id="CP111021">
    <property type="protein sequence ID" value="WAR18046.1"/>
    <property type="molecule type" value="Genomic_DNA"/>
</dbReference>
<proteinExistence type="predicted"/>
<feature type="transmembrane region" description="Helical" evidence="1">
    <location>
        <begin position="6"/>
        <end position="31"/>
    </location>
</feature>